<evidence type="ECO:0000256" key="10">
    <source>
        <dbReference type="ARBA" id="ARBA00048540"/>
    </source>
</evidence>
<dbReference type="Pfam" id="PF02424">
    <property type="entry name" value="ApbE"/>
    <property type="match status" value="1"/>
</dbReference>
<accession>A0ABQ3H4T5</accession>
<gene>
    <name evidence="13" type="ORF">GCM10007350_31530</name>
</gene>
<evidence type="ECO:0000256" key="2">
    <source>
        <dbReference type="ARBA" id="ARBA00011955"/>
    </source>
</evidence>
<evidence type="ECO:0000256" key="3">
    <source>
        <dbReference type="ARBA" id="ARBA00016337"/>
    </source>
</evidence>
<evidence type="ECO:0000256" key="8">
    <source>
        <dbReference type="ARBA" id="ARBA00022842"/>
    </source>
</evidence>
<sequence>MRRLAALALLAATLLLGGCGEDPLYTQEGYVFGTRVEISIWGLPHDTAARHAGAVLADLDRLNAKLHAWQPSEITRLNAHFGRGEPGEADAELIALLRQARDFEARSDGLFNPAIGGLITAWGFHRDTFSPVTPDPVTLALLLERKPSLADVDFLEGGVVASRNPGVALDLGGFAKGWALDREAAYLRKNRIYNALLNIGGNVLALGKKGDAPWTIGLQHPREPQAMATLALRDGEAIGTSGDYQRYFLKDGKRYSHLIDPRTGAPAQTMQAATVLAPASRDAGTISDVATKPVFIGGIATARHYAQRFGISDVLIVASDGSVYVTPELQARLNWLVKPPHLYRLR</sequence>
<name>A0ABQ3H4T5_9NEIS</name>
<keyword evidence="12" id="KW-0997">Cell inner membrane</keyword>
<dbReference type="SUPFAM" id="SSF143631">
    <property type="entry name" value="ApbE-like"/>
    <property type="match status" value="1"/>
</dbReference>
<feature type="signal peptide" evidence="12">
    <location>
        <begin position="1"/>
        <end position="17"/>
    </location>
</feature>
<dbReference type="PANTHER" id="PTHR30040">
    <property type="entry name" value="THIAMINE BIOSYNTHESIS LIPOPROTEIN APBE"/>
    <property type="match status" value="1"/>
</dbReference>
<dbReference type="Gene3D" id="3.10.520.10">
    <property type="entry name" value="ApbE-like domains"/>
    <property type="match status" value="1"/>
</dbReference>
<evidence type="ECO:0000256" key="1">
    <source>
        <dbReference type="ARBA" id="ARBA00001946"/>
    </source>
</evidence>
<dbReference type="PIRSF" id="PIRSF006268">
    <property type="entry name" value="ApbE"/>
    <property type="match status" value="1"/>
</dbReference>
<dbReference type="InterPro" id="IPR024932">
    <property type="entry name" value="ApbE"/>
</dbReference>
<keyword evidence="6 11" id="KW-0479">Metal-binding</keyword>
<keyword evidence="12" id="KW-0449">Lipoprotein</keyword>
<evidence type="ECO:0000313" key="14">
    <source>
        <dbReference type="Proteomes" id="UP000604737"/>
    </source>
</evidence>
<dbReference type="PANTHER" id="PTHR30040:SF2">
    <property type="entry name" value="FAD:PROTEIN FMN TRANSFERASE"/>
    <property type="match status" value="1"/>
</dbReference>
<comment type="catalytic activity">
    <reaction evidence="10 11 12">
        <text>L-threonyl-[protein] + FAD = FMN-L-threonyl-[protein] + AMP + H(+)</text>
        <dbReference type="Rhea" id="RHEA:36847"/>
        <dbReference type="Rhea" id="RHEA-COMP:11060"/>
        <dbReference type="Rhea" id="RHEA-COMP:11061"/>
        <dbReference type="ChEBI" id="CHEBI:15378"/>
        <dbReference type="ChEBI" id="CHEBI:30013"/>
        <dbReference type="ChEBI" id="CHEBI:57692"/>
        <dbReference type="ChEBI" id="CHEBI:74257"/>
        <dbReference type="ChEBI" id="CHEBI:456215"/>
        <dbReference type="EC" id="2.7.1.180"/>
    </reaction>
</comment>
<keyword evidence="12" id="KW-1003">Cell membrane</keyword>
<comment type="function">
    <text evidence="12">Flavin transferase that catalyzes the transfer of the FMN moiety of FAD and its covalent binding to the hydroxyl group of a threonine residue in a target flavoprotein.</text>
</comment>
<evidence type="ECO:0000256" key="12">
    <source>
        <dbReference type="RuleBase" id="RU363002"/>
    </source>
</evidence>
<keyword evidence="12" id="KW-0472">Membrane</keyword>
<comment type="caution">
    <text evidence="13">The sequence shown here is derived from an EMBL/GenBank/DDBJ whole genome shotgun (WGS) entry which is preliminary data.</text>
</comment>
<evidence type="ECO:0000313" key="13">
    <source>
        <dbReference type="EMBL" id="GHD67607.1"/>
    </source>
</evidence>
<dbReference type="PROSITE" id="PS51257">
    <property type="entry name" value="PROKAR_LIPOPROTEIN"/>
    <property type="match status" value="1"/>
</dbReference>
<evidence type="ECO:0000256" key="9">
    <source>
        <dbReference type="ARBA" id="ARBA00031306"/>
    </source>
</evidence>
<dbReference type="RefSeq" id="WP_189461872.1">
    <property type="nucleotide sequence ID" value="NZ_BMYO01000009.1"/>
</dbReference>
<feature type="chain" id="PRO_5045004953" description="FAD:protein FMN transferase" evidence="12">
    <location>
        <begin position="18"/>
        <end position="346"/>
    </location>
</feature>
<organism evidence="13 14">
    <name type="scientific">Jeongeupia chitinilytica</name>
    <dbReference type="NCBI Taxonomy" id="1041641"/>
    <lineage>
        <taxon>Bacteria</taxon>
        <taxon>Pseudomonadati</taxon>
        <taxon>Pseudomonadota</taxon>
        <taxon>Betaproteobacteria</taxon>
        <taxon>Neisseriales</taxon>
        <taxon>Chitinibacteraceae</taxon>
        <taxon>Jeongeupia</taxon>
    </lineage>
</organism>
<keyword evidence="8 11" id="KW-0460">Magnesium</keyword>
<dbReference type="GO" id="GO:0016740">
    <property type="term" value="F:transferase activity"/>
    <property type="evidence" value="ECO:0007669"/>
    <property type="project" value="UniProtKB-KW"/>
</dbReference>
<dbReference type="Proteomes" id="UP000604737">
    <property type="component" value="Unassembled WGS sequence"/>
</dbReference>
<evidence type="ECO:0000256" key="11">
    <source>
        <dbReference type="PIRNR" id="PIRNR006268"/>
    </source>
</evidence>
<reference evidence="14" key="1">
    <citation type="journal article" date="2019" name="Int. J. Syst. Evol. Microbiol.">
        <title>The Global Catalogue of Microorganisms (GCM) 10K type strain sequencing project: providing services to taxonomists for standard genome sequencing and annotation.</title>
        <authorList>
            <consortium name="The Broad Institute Genomics Platform"/>
            <consortium name="The Broad Institute Genome Sequencing Center for Infectious Disease"/>
            <person name="Wu L."/>
            <person name="Ma J."/>
        </authorList>
    </citation>
    <scope>NUCLEOTIDE SEQUENCE [LARGE SCALE GENOMIC DNA]</scope>
    <source>
        <strain evidence="14">KCTC 23701</strain>
    </source>
</reference>
<evidence type="ECO:0000256" key="6">
    <source>
        <dbReference type="ARBA" id="ARBA00022723"/>
    </source>
</evidence>
<keyword evidence="14" id="KW-1185">Reference proteome</keyword>
<protein>
    <recommendedName>
        <fullName evidence="3 11">FAD:protein FMN transferase</fullName>
        <ecNumber evidence="2 11">2.7.1.180</ecNumber>
    </recommendedName>
    <alternativeName>
        <fullName evidence="9 11">Flavin transferase</fullName>
    </alternativeName>
</protein>
<proteinExistence type="inferred from homology"/>
<comment type="similarity">
    <text evidence="11 12">Belongs to the ApbE family.</text>
</comment>
<dbReference type="EC" id="2.7.1.180" evidence="2 11"/>
<comment type="subcellular location">
    <subcellularLocation>
        <location evidence="12">Cell inner membrane</location>
        <topology evidence="12">Lipid-anchor</topology>
        <orientation evidence="12">Periplasmic side</orientation>
    </subcellularLocation>
</comment>
<keyword evidence="4 11" id="KW-0285">Flavoprotein</keyword>
<keyword evidence="7 11" id="KW-0274">FAD</keyword>
<evidence type="ECO:0000256" key="5">
    <source>
        <dbReference type="ARBA" id="ARBA00022679"/>
    </source>
</evidence>
<dbReference type="EMBL" id="BMYO01000009">
    <property type="protein sequence ID" value="GHD67607.1"/>
    <property type="molecule type" value="Genomic_DNA"/>
</dbReference>
<comment type="cofactor">
    <cofactor evidence="1 12">
        <name>Mg(2+)</name>
        <dbReference type="ChEBI" id="CHEBI:18420"/>
    </cofactor>
</comment>
<evidence type="ECO:0000256" key="4">
    <source>
        <dbReference type="ARBA" id="ARBA00022630"/>
    </source>
</evidence>
<dbReference type="InterPro" id="IPR003374">
    <property type="entry name" value="ApbE-like_sf"/>
</dbReference>
<evidence type="ECO:0000256" key="7">
    <source>
        <dbReference type="ARBA" id="ARBA00022827"/>
    </source>
</evidence>
<keyword evidence="12" id="KW-0732">Signal</keyword>
<keyword evidence="5 11" id="KW-0808">Transferase</keyword>